<protein>
    <recommendedName>
        <fullName evidence="1">HTH cro/C1-type domain-containing protein</fullName>
    </recommendedName>
</protein>
<dbReference type="Gene3D" id="1.25.40.10">
    <property type="entry name" value="Tetratricopeptide repeat domain"/>
    <property type="match status" value="1"/>
</dbReference>
<dbReference type="AlphaFoldDB" id="A0A8J3TE46"/>
<sequence length="393" mass="44330">MEFSASSQAATPLQAARLELGWKQTQTIRALQQAAVDLGVTIAEERSLKTMLSRWENGHGQIDAVYQRLFCRIYGRDPDELGFVGDSVNGSITLQRVAPRVGPELVSYFRNVFAEHVRADNLMGPHHLVDVVGTQTRLLDAMMSDARGETRQELLCLACRYNEFTGWLYQDACDPATAMRYTDRSMDYALEMNDAREMAYVLMRKADIATDLGNPDRTIGLTEAALRNAGQVPPRIRALILRERGRASARLRDASECARALDSAREEVLRPDDVSEDRAPYCTQSYIDMEAANCWSELGQFDSAIATYERSLETWPEALRRDQGLCLARLTNAHVGREDIERACQTGRRAIEIIKSATSSRALSELQRVRVRLAPWRRDAEVSDLSERIRRLV</sequence>
<accession>A0A8J3TE46</accession>
<dbReference type="Proteomes" id="UP000599074">
    <property type="component" value="Unassembled WGS sequence"/>
</dbReference>
<dbReference type="RefSeq" id="WP_168116953.1">
    <property type="nucleotide sequence ID" value="NZ_BOON01000039.1"/>
</dbReference>
<dbReference type="SUPFAM" id="SSF48452">
    <property type="entry name" value="TPR-like"/>
    <property type="match status" value="1"/>
</dbReference>
<gene>
    <name evidence="2" type="ORF">Pme01_42360</name>
</gene>
<comment type="caution">
    <text evidence="2">The sequence shown here is derived from an EMBL/GenBank/DDBJ whole genome shotgun (WGS) entry which is preliminary data.</text>
</comment>
<reference evidence="2" key="1">
    <citation type="submission" date="2021-01" db="EMBL/GenBank/DDBJ databases">
        <title>Whole genome shotgun sequence of Planosporangium mesophilum NBRC 109066.</title>
        <authorList>
            <person name="Komaki H."/>
            <person name="Tamura T."/>
        </authorList>
    </citation>
    <scope>NUCLEOTIDE SEQUENCE</scope>
    <source>
        <strain evidence="2">NBRC 109066</strain>
    </source>
</reference>
<feature type="domain" description="HTH cro/C1-type" evidence="1">
    <location>
        <begin position="49"/>
        <end position="81"/>
    </location>
</feature>
<organism evidence="2 3">
    <name type="scientific">Planosporangium mesophilum</name>
    <dbReference type="NCBI Taxonomy" id="689768"/>
    <lineage>
        <taxon>Bacteria</taxon>
        <taxon>Bacillati</taxon>
        <taxon>Actinomycetota</taxon>
        <taxon>Actinomycetes</taxon>
        <taxon>Micromonosporales</taxon>
        <taxon>Micromonosporaceae</taxon>
        <taxon>Planosporangium</taxon>
    </lineage>
</organism>
<keyword evidence="3" id="KW-1185">Reference proteome</keyword>
<dbReference type="EMBL" id="BOON01000039">
    <property type="protein sequence ID" value="GII24639.1"/>
    <property type="molecule type" value="Genomic_DNA"/>
</dbReference>
<evidence type="ECO:0000313" key="3">
    <source>
        <dbReference type="Proteomes" id="UP000599074"/>
    </source>
</evidence>
<name>A0A8J3TE46_9ACTN</name>
<dbReference type="PROSITE" id="PS50943">
    <property type="entry name" value="HTH_CROC1"/>
    <property type="match status" value="1"/>
</dbReference>
<evidence type="ECO:0000259" key="1">
    <source>
        <dbReference type="PROSITE" id="PS50943"/>
    </source>
</evidence>
<proteinExistence type="predicted"/>
<dbReference type="InterPro" id="IPR011990">
    <property type="entry name" value="TPR-like_helical_dom_sf"/>
</dbReference>
<dbReference type="CDD" id="cd00093">
    <property type="entry name" value="HTH_XRE"/>
    <property type="match status" value="1"/>
</dbReference>
<evidence type="ECO:0000313" key="2">
    <source>
        <dbReference type="EMBL" id="GII24639.1"/>
    </source>
</evidence>
<dbReference type="InterPro" id="IPR001387">
    <property type="entry name" value="Cro/C1-type_HTH"/>
</dbReference>